<gene>
    <name evidence="1" type="ORF">CPLU01_02917</name>
</gene>
<reference evidence="1" key="1">
    <citation type="journal article" date="2020" name="Phytopathology">
        <title>Genome Sequence Resources of Colletotrichum truncatum, C. plurivorum, C. musicola, and C. sojae: Four Species Pathogenic to Soybean (Glycine max).</title>
        <authorList>
            <person name="Rogerio F."/>
            <person name="Boufleur T.R."/>
            <person name="Ciampi-Guillardi M."/>
            <person name="Sukno S.A."/>
            <person name="Thon M.R."/>
            <person name="Massola Junior N.S."/>
            <person name="Baroncelli R."/>
        </authorList>
    </citation>
    <scope>NUCLEOTIDE SEQUENCE</scope>
    <source>
        <strain evidence="1">LFN00145</strain>
    </source>
</reference>
<dbReference type="Proteomes" id="UP000654918">
    <property type="component" value="Unassembled WGS sequence"/>
</dbReference>
<name>A0A8H6KTU0_9PEZI</name>
<evidence type="ECO:0000313" key="2">
    <source>
        <dbReference type="Proteomes" id="UP000654918"/>
    </source>
</evidence>
<proteinExistence type="predicted"/>
<keyword evidence="2" id="KW-1185">Reference proteome</keyword>
<dbReference type="AlphaFoldDB" id="A0A8H6KTU0"/>
<evidence type="ECO:0000313" key="1">
    <source>
        <dbReference type="EMBL" id="KAF6837564.1"/>
    </source>
</evidence>
<organism evidence="1 2">
    <name type="scientific">Colletotrichum plurivorum</name>
    <dbReference type="NCBI Taxonomy" id="2175906"/>
    <lineage>
        <taxon>Eukaryota</taxon>
        <taxon>Fungi</taxon>
        <taxon>Dikarya</taxon>
        <taxon>Ascomycota</taxon>
        <taxon>Pezizomycotina</taxon>
        <taxon>Sordariomycetes</taxon>
        <taxon>Hypocreomycetidae</taxon>
        <taxon>Glomerellales</taxon>
        <taxon>Glomerellaceae</taxon>
        <taxon>Colletotrichum</taxon>
        <taxon>Colletotrichum orchidearum species complex</taxon>
    </lineage>
</organism>
<protein>
    <submittedName>
        <fullName evidence="1">Uncharacterized protein</fullName>
    </submittedName>
</protein>
<sequence length="209" mass="23275">MRYGPERGYGRQMMYICSKHSVRSYLLPRFAPALVDSGHRTVSGAKTTTRHQTPVIPLPAEKSHHDPPAHVVRVAKHCVAAGSAGAAQWRKHTVESAGCAHQYPAFVPVFPCARNIAMLYHAMPCPPPPFGPPGGLDGLRRASRDKDDPKTTHHCRLIIVFWVMPDSADVPSFPLHRFPTDFLPERLNRFARRAQPSVAEQVFSRDLVC</sequence>
<accession>A0A8H6KTU0</accession>
<comment type="caution">
    <text evidence="1">The sequence shown here is derived from an EMBL/GenBank/DDBJ whole genome shotgun (WGS) entry which is preliminary data.</text>
</comment>
<dbReference type="EMBL" id="WIGO01000024">
    <property type="protein sequence ID" value="KAF6837564.1"/>
    <property type="molecule type" value="Genomic_DNA"/>
</dbReference>